<dbReference type="Proteomes" id="UP000245207">
    <property type="component" value="Unassembled WGS sequence"/>
</dbReference>
<name>A0A2U1PS69_ARTAN</name>
<dbReference type="GO" id="GO:0140662">
    <property type="term" value="F:ATP-dependent protein folding chaperone"/>
    <property type="evidence" value="ECO:0007669"/>
    <property type="project" value="InterPro"/>
</dbReference>
<dbReference type="PROSITE" id="PS00297">
    <property type="entry name" value="HSP70_1"/>
    <property type="match status" value="1"/>
</dbReference>
<dbReference type="InterPro" id="IPR043129">
    <property type="entry name" value="ATPase_NBD"/>
</dbReference>
<evidence type="ECO:0000256" key="4">
    <source>
        <dbReference type="SAM" id="MobiDB-lite"/>
    </source>
</evidence>
<protein>
    <recommendedName>
        <fullName evidence="7">Heat shock protein 70 family</fullName>
    </recommendedName>
</protein>
<reference evidence="5 6" key="1">
    <citation type="journal article" date="2018" name="Mol. Plant">
        <title>The genome of Artemisia annua provides insight into the evolution of Asteraceae family and artemisinin biosynthesis.</title>
        <authorList>
            <person name="Shen Q."/>
            <person name="Zhang L."/>
            <person name="Liao Z."/>
            <person name="Wang S."/>
            <person name="Yan T."/>
            <person name="Shi P."/>
            <person name="Liu M."/>
            <person name="Fu X."/>
            <person name="Pan Q."/>
            <person name="Wang Y."/>
            <person name="Lv Z."/>
            <person name="Lu X."/>
            <person name="Zhang F."/>
            <person name="Jiang W."/>
            <person name="Ma Y."/>
            <person name="Chen M."/>
            <person name="Hao X."/>
            <person name="Li L."/>
            <person name="Tang Y."/>
            <person name="Lv G."/>
            <person name="Zhou Y."/>
            <person name="Sun X."/>
            <person name="Brodelius P.E."/>
            <person name="Rose J.K.C."/>
            <person name="Tang K."/>
        </authorList>
    </citation>
    <scope>NUCLEOTIDE SEQUENCE [LARGE SCALE GENOMIC DNA]</scope>
    <source>
        <strain evidence="6">cv. Huhao1</strain>
        <tissue evidence="5">Leaf</tissue>
    </source>
</reference>
<evidence type="ECO:0000313" key="5">
    <source>
        <dbReference type="EMBL" id="PWA88557.1"/>
    </source>
</evidence>
<keyword evidence="3" id="KW-0067">ATP-binding</keyword>
<sequence>MAASIFLRSARSRQFHRASLSAYKSLAGNAKPSISSFKANKWLNAARPFSSRAMGSDVIGVDLGTTNSCVSVMEGKTAKVIENAEGARTTPSVVAFNQKGDLLVGTTAKRQAVTNPTNTLFGTKRLIGRAFDDAQTKKEMGMVPYKIVSSPKGDAWVEINGQHMENNLNEYKDKIPSEVAEEIKSAIEDLKKARNGENGDEIKEKLDAANKALAKIGEHMNKGSGSGGFDAAPEADFEEAARK</sequence>
<keyword evidence="6" id="KW-1185">Reference proteome</keyword>
<dbReference type="InterPro" id="IPR013126">
    <property type="entry name" value="Hsp_70_fam"/>
</dbReference>
<dbReference type="Pfam" id="PF00012">
    <property type="entry name" value="HSP70"/>
    <property type="match status" value="1"/>
</dbReference>
<evidence type="ECO:0000256" key="3">
    <source>
        <dbReference type="ARBA" id="ARBA00022840"/>
    </source>
</evidence>
<evidence type="ECO:0008006" key="7">
    <source>
        <dbReference type="Google" id="ProtNLM"/>
    </source>
</evidence>
<dbReference type="GO" id="GO:0005524">
    <property type="term" value="F:ATP binding"/>
    <property type="evidence" value="ECO:0007669"/>
    <property type="project" value="UniProtKB-KW"/>
</dbReference>
<dbReference type="STRING" id="35608.A0A2U1PS69"/>
<dbReference type="SUPFAM" id="SSF53067">
    <property type="entry name" value="Actin-like ATPase domain"/>
    <property type="match status" value="1"/>
</dbReference>
<evidence type="ECO:0000256" key="2">
    <source>
        <dbReference type="ARBA" id="ARBA00022741"/>
    </source>
</evidence>
<comment type="similarity">
    <text evidence="1">Belongs to the heat shock protein 70 family.</text>
</comment>
<feature type="region of interest" description="Disordered" evidence="4">
    <location>
        <begin position="219"/>
        <end position="243"/>
    </location>
</feature>
<feature type="compositionally biased region" description="Acidic residues" evidence="4">
    <location>
        <begin position="233"/>
        <end position="243"/>
    </location>
</feature>
<dbReference type="FunFam" id="3.30.420.40:FF:000028">
    <property type="entry name" value="heat shock 70 kDa protein-like"/>
    <property type="match status" value="1"/>
</dbReference>
<organism evidence="5 6">
    <name type="scientific">Artemisia annua</name>
    <name type="common">Sweet wormwood</name>
    <dbReference type="NCBI Taxonomy" id="35608"/>
    <lineage>
        <taxon>Eukaryota</taxon>
        <taxon>Viridiplantae</taxon>
        <taxon>Streptophyta</taxon>
        <taxon>Embryophyta</taxon>
        <taxon>Tracheophyta</taxon>
        <taxon>Spermatophyta</taxon>
        <taxon>Magnoliopsida</taxon>
        <taxon>eudicotyledons</taxon>
        <taxon>Gunneridae</taxon>
        <taxon>Pentapetalae</taxon>
        <taxon>asterids</taxon>
        <taxon>campanulids</taxon>
        <taxon>Asterales</taxon>
        <taxon>Asteraceae</taxon>
        <taxon>Asteroideae</taxon>
        <taxon>Anthemideae</taxon>
        <taxon>Artemisiinae</taxon>
        <taxon>Artemisia</taxon>
    </lineage>
</organism>
<dbReference type="Gene3D" id="1.20.1270.10">
    <property type="match status" value="1"/>
</dbReference>
<proteinExistence type="inferred from homology"/>
<gene>
    <name evidence="5" type="ORF">CTI12_AA083170</name>
</gene>
<dbReference type="AlphaFoldDB" id="A0A2U1PS69"/>
<dbReference type="PANTHER" id="PTHR19375">
    <property type="entry name" value="HEAT SHOCK PROTEIN 70KDA"/>
    <property type="match status" value="1"/>
</dbReference>
<dbReference type="PRINTS" id="PR00301">
    <property type="entry name" value="HEATSHOCK70"/>
</dbReference>
<dbReference type="InterPro" id="IPR018181">
    <property type="entry name" value="Heat_shock_70_CS"/>
</dbReference>
<dbReference type="InterPro" id="IPR029048">
    <property type="entry name" value="HSP70_C_sf"/>
</dbReference>
<keyword evidence="2" id="KW-0547">Nucleotide-binding</keyword>
<dbReference type="Gene3D" id="3.30.420.40">
    <property type="match status" value="1"/>
</dbReference>
<dbReference type="SUPFAM" id="SSF100934">
    <property type="entry name" value="Heat shock protein 70kD (HSP70), C-terminal subdomain"/>
    <property type="match status" value="1"/>
</dbReference>
<dbReference type="OrthoDB" id="2401965at2759"/>
<evidence type="ECO:0000256" key="1">
    <source>
        <dbReference type="ARBA" id="ARBA00007381"/>
    </source>
</evidence>
<comment type="caution">
    <text evidence="5">The sequence shown here is derived from an EMBL/GenBank/DDBJ whole genome shotgun (WGS) entry which is preliminary data.</text>
</comment>
<accession>A0A2U1PS69</accession>
<evidence type="ECO:0000313" key="6">
    <source>
        <dbReference type="Proteomes" id="UP000245207"/>
    </source>
</evidence>
<dbReference type="EMBL" id="PKPP01000803">
    <property type="protein sequence ID" value="PWA88557.1"/>
    <property type="molecule type" value="Genomic_DNA"/>
</dbReference>